<sequence>MRDALSLLDQAIAMGSGKVAEQDVRQMIGAVDKRYLYELLQSIADQNGAALMNQAREMAERAVGFDNALSELALLLQRIALLQTVPAAVPADDPEYPALKHLAAQLGGEQIQLYYQCAIHGKQDLGLAPDEYAGFVMTLLRMLAFAPLAAPPQHTGAQIDGSGLHTPSAAPVKQTPSENLPAFQTASPDTAPAQTAVAATSDDDTPLWQESAANTPQTRLSDGLHPSEDDRPSEHTSDQAATATSDDDTPPWQESTVNAPQTRLSGGLHPSEDDRPSEHMPDQAATATSNDDTPPWQEPVANTPQTRLSDGLHPSEDDRPSEHTLPASPVAWQLEESTPFDDIPPADEYAYYGDDILPPLPQDEGMETGETGYEEGEDEGENADDFAPLPELNAANWHTIIKRLGKRLGAAQMLADHMAWTEDDPAANRILFALNGNSQTTTTKEYFDKISQTLADAYNRPGLSIQTQAWQDGAGWETPAMRRVRLQHEGREEARGRLENDPACRRLMAGLEAAGWEAESLQLAENLEN</sequence>
<accession>D4DQY6</accession>
<dbReference type="FunFam" id="1.20.272.10:FF:000003">
    <property type="entry name" value="DNA polymerase III subunit gamma/tau"/>
    <property type="match status" value="1"/>
</dbReference>
<evidence type="ECO:0000313" key="5">
    <source>
        <dbReference type="Proteomes" id="UP000005536"/>
    </source>
</evidence>
<dbReference type="SUPFAM" id="SSF48019">
    <property type="entry name" value="post-AAA+ oligomerization domain-like"/>
    <property type="match status" value="1"/>
</dbReference>
<evidence type="ECO:0000256" key="1">
    <source>
        <dbReference type="SAM" id="MobiDB-lite"/>
    </source>
</evidence>
<feature type="compositionally biased region" description="Polar residues" evidence="1">
    <location>
        <begin position="211"/>
        <end position="220"/>
    </location>
</feature>
<dbReference type="InterPro" id="IPR022754">
    <property type="entry name" value="DNA_pol_III_gamma-3"/>
</dbReference>
<dbReference type="InterPro" id="IPR008921">
    <property type="entry name" value="DNA_pol3_clamp-load_cplx_C"/>
</dbReference>
<dbReference type="InterPro" id="IPR038249">
    <property type="entry name" value="PolIII_tau_V_sf"/>
</dbReference>
<proteinExistence type="predicted"/>
<dbReference type="Gene3D" id="3.30.300.150">
    <property type="entry name" value="DNA polymerase III, tau subunit, domain V"/>
    <property type="match status" value="1"/>
</dbReference>
<dbReference type="InterPro" id="IPR045085">
    <property type="entry name" value="HLD_clamp_pol_III_gamma_tau"/>
</dbReference>
<dbReference type="GO" id="GO:0003677">
    <property type="term" value="F:DNA binding"/>
    <property type="evidence" value="ECO:0007669"/>
    <property type="project" value="InterPro"/>
</dbReference>
<evidence type="ECO:0000313" key="4">
    <source>
        <dbReference type="EMBL" id="EFE49734.1"/>
    </source>
</evidence>
<feature type="region of interest" description="Disordered" evidence="1">
    <location>
        <begin position="338"/>
        <end position="387"/>
    </location>
</feature>
<dbReference type="GO" id="GO:0006260">
    <property type="term" value="P:DNA replication"/>
    <property type="evidence" value="ECO:0007669"/>
    <property type="project" value="InterPro"/>
</dbReference>
<feature type="compositionally biased region" description="Basic and acidic residues" evidence="1">
    <location>
        <begin position="270"/>
        <end position="281"/>
    </location>
</feature>
<feature type="region of interest" description="Disordered" evidence="1">
    <location>
        <begin position="152"/>
        <end position="325"/>
    </location>
</feature>
<dbReference type="EMBL" id="ADBF01000042">
    <property type="protein sequence ID" value="EFE49734.1"/>
    <property type="molecule type" value="Genomic_DNA"/>
</dbReference>
<dbReference type="GO" id="GO:0003887">
    <property type="term" value="F:DNA-directed DNA polymerase activity"/>
    <property type="evidence" value="ECO:0007669"/>
    <property type="project" value="InterPro"/>
</dbReference>
<comment type="caution">
    <text evidence="4">The sequence shown here is derived from an EMBL/GenBank/DDBJ whole genome shotgun (WGS) entry which is preliminary data.</text>
</comment>
<feature type="compositionally biased region" description="Polar residues" evidence="1">
    <location>
        <begin position="174"/>
        <end position="188"/>
    </location>
</feature>
<name>D4DQY6_NEIEG</name>
<feature type="compositionally biased region" description="Acidic residues" evidence="1">
    <location>
        <begin position="364"/>
        <end position="384"/>
    </location>
</feature>
<gene>
    <name evidence="4" type="ORF">NEIELOOT_01479</name>
</gene>
<protein>
    <submittedName>
        <fullName evidence="4">Putative DNA polymerase III subunit gamma and tau</fullName>
    </submittedName>
</protein>
<dbReference type="Proteomes" id="UP000005536">
    <property type="component" value="Unassembled WGS sequence"/>
</dbReference>
<reference evidence="4 5" key="1">
    <citation type="submission" date="2010-02" db="EMBL/GenBank/DDBJ databases">
        <authorList>
            <person name="Weinstock G."/>
            <person name="Sodergren E."/>
            <person name="Clifton S."/>
            <person name="Fulton L."/>
            <person name="Fulton B."/>
            <person name="Courtney L."/>
            <person name="Fronick C."/>
            <person name="Harrison M."/>
            <person name="Strong C."/>
            <person name="Farmer C."/>
            <person name="Delahaunty K."/>
            <person name="Markovic C."/>
            <person name="Hall O."/>
            <person name="Minx P."/>
            <person name="Tomlinson C."/>
            <person name="Mitreva M."/>
            <person name="Nelson J."/>
            <person name="Hou S."/>
            <person name="Wollam A."/>
            <person name="Pepin K.H."/>
            <person name="Johnson M."/>
            <person name="Bhonagiri V."/>
            <person name="Zhang X."/>
            <person name="Suruliraj S."/>
            <person name="Warren W."/>
            <person name="Chinwalla A."/>
            <person name="Mardis E.R."/>
            <person name="Wilson R.K."/>
        </authorList>
    </citation>
    <scope>NUCLEOTIDE SEQUENCE [LARGE SCALE GENOMIC DNA]</scope>
    <source>
        <strain evidence="4 5">ATCC 29315</strain>
    </source>
</reference>
<feature type="compositionally biased region" description="Basic and acidic residues" evidence="1">
    <location>
        <begin position="313"/>
        <end position="322"/>
    </location>
</feature>
<evidence type="ECO:0000259" key="2">
    <source>
        <dbReference type="Pfam" id="PF12169"/>
    </source>
</evidence>
<feature type="domain" description="DNA polymerase III gamma subunit" evidence="2">
    <location>
        <begin position="19"/>
        <end position="151"/>
    </location>
</feature>
<feature type="compositionally biased region" description="Basic and acidic residues" evidence="1">
    <location>
        <begin position="225"/>
        <end position="237"/>
    </location>
</feature>
<dbReference type="Gene3D" id="1.20.272.10">
    <property type="match status" value="1"/>
</dbReference>
<feature type="domain" description="DNA polymerase III subunit gamma/tau helical lid" evidence="3">
    <location>
        <begin position="1"/>
        <end position="17"/>
    </location>
</feature>
<evidence type="ECO:0000259" key="3">
    <source>
        <dbReference type="Pfam" id="PF22608"/>
    </source>
</evidence>
<dbReference type="AlphaFoldDB" id="D4DQY6"/>
<feature type="compositionally biased region" description="Polar residues" evidence="1">
    <location>
        <begin position="252"/>
        <end position="264"/>
    </location>
</feature>
<dbReference type="Gene3D" id="1.10.8.60">
    <property type="match status" value="1"/>
</dbReference>
<dbReference type="Pfam" id="PF22608">
    <property type="entry name" value="DNAX_ATPase_lid"/>
    <property type="match status" value="1"/>
</dbReference>
<dbReference type="STRING" id="546263.NELON_03820"/>
<organism evidence="4 5">
    <name type="scientific">Neisseria elongata subsp. glycolytica ATCC 29315</name>
    <dbReference type="NCBI Taxonomy" id="546263"/>
    <lineage>
        <taxon>Bacteria</taxon>
        <taxon>Pseudomonadati</taxon>
        <taxon>Pseudomonadota</taxon>
        <taxon>Betaproteobacteria</taxon>
        <taxon>Neisseriales</taxon>
        <taxon>Neisseriaceae</taxon>
        <taxon>Neisseria</taxon>
    </lineage>
</organism>
<dbReference type="Pfam" id="PF12169">
    <property type="entry name" value="DNA_pol3_gamma3"/>
    <property type="match status" value="1"/>
</dbReference>